<dbReference type="OMA" id="SNHIGQE"/>
<sequence length="226" mass="24504">MSISVDDLISSFSSSHIGQEAMDLAQLQAQLSESLFGANMPSSSRRGRDYQPCNTPTARTPTSSSFNWESLDAKFAGQSRSRSSSISGRMEDMEDELMVEELLMPTPSSSSVFENGNHNTYSSFSSSGSFVQPSSSYSSSSFHQSQSSSSSRTFSEGLPSSPSQSLFASTDPFFLQAQANAQSYFCNNSNITQRGRPSQSSPFVQASAFHNHSYHHNHFAATAAAF</sequence>
<dbReference type="AlphaFoldDB" id="A8PGQ2"/>
<dbReference type="OrthoDB" id="3262664at2759"/>
<protein>
    <submittedName>
        <fullName evidence="2">Uncharacterized protein</fullName>
    </submittedName>
</protein>
<reference evidence="2 3" key="1">
    <citation type="journal article" date="2010" name="Proc. Natl. Acad. Sci. U.S.A.">
        <title>Insights into evolution of multicellular fungi from the assembled chromosomes of the mushroom Coprinopsis cinerea (Coprinus cinereus).</title>
        <authorList>
            <person name="Stajich J.E."/>
            <person name="Wilke S.K."/>
            <person name="Ahren D."/>
            <person name="Au C.H."/>
            <person name="Birren B.W."/>
            <person name="Borodovsky M."/>
            <person name="Burns C."/>
            <person name="Canback B."/>
            <person name="Casselton L.A."/>
            <person name="Cheng C.K."/>
            <person name="Deng J."/>
            <person name="Dietrich F.S."/>
            <person name="Fargo D.C."/>
            <person name="Farman M.L."/>
            <person name="Gathman A.C."/>
            <person name="Goldberg J."/>
            <person name="Guigo R."/>
            <person name="Hoegger P.J."/>
            <person name="Hooker J.B."/>
            <person name="Huggins A."/>
            <person name="James T.Y."/>
            <person name="Kamada T."/>
            <person name="Kilaru S."/>
            <person name="Kodira C."/>
            <person name="Kues U."/>
            <person name="Kupfer D."/>
            <person name="Kwan H.S."/>
            <person name="Lomsadze A."/>
            <person name="Li W."/>
            <person name="Lilly W.W."/>
            <person name="Ma L.J."/>
            <person name="Mackey A.J."/>
            <person name="Manning G."/>
            <person name="Martin F."/>
            <person name="Muraguchi H."/>
            <person name="Natvig D.O."/>
            <person name="Palmerini H."/>
            <person name="Ramesh M.A."/>
            <person name="Rehmeyer C.J."/>
            <person name="Roe B.A."/>
            <person name="Shenoy N."/>
            <person name="Stanke M."/>
            <person name="Ter-Hovhannisyan V."/>
            <person name="Tunlid A."/>
            <person name="Velagapudi R."/>
            <person name="Vision T.J."/>
            <person name="Zeng Q."/>
            <person name="Zolan M.E."/>
            <person name="Pukkila P.J."/>
        </authorList>
    </citation>
    <scope>NUCLEOTIDE SEQUENCE [LARGE SCALE GENOMIC DNA]</scope>
    <source>
        <strain evidence="3">Okayama-7 / 130 / ATCC MYA-4618 / FGSC 9003</strain>
    </source>
</reference>
<organism evidence="2 3">
    <name type="scientific">Coprinopsis cinerea (strain Okayama-7 / 130 / ATCC MYA-4618 / FGSC 9003)</name>
    <name type="common">Inky cap fungus</name>
    <name type="synonym">Hormographiella aspergillata</name>
    <dbReference type="NCBI Taxonomy" id="240176"/>
    <lineage>
        <taxon>Eukaryota</taxon>
        <taxon>Fungi</taxon>
        <taxon>Dikarya</taxon>
        <taxon>Basidiomycota</taxon>
        <taxon>Agaricomycotina</taxon>
        <taxon>Agaricomycetes</taxon>
        <taxon>Agaricomycetidae</taxon>
        <taxon>Agaricales</taxon>
        <taxon>Agaricineae</taxon>
        <taxon>Psathyrellaceae</taxon>
        <taxon>Coprinopsis</taxon>
    </lineage>
</organism>
<evidence type="ECO:0000256" key="1">
    <source>
        <dbReference type="SAM" id="MobiDB-lite"/>
    </source>
</evidence>
<dbReference type="RefSeq" id="XP_001841254.2">
    <property type="nucleotide sequence ID" value="XM_001841202.2"/>
</dbReference>
<comment type="caution">
    <text evidence="2">The sequence shown here is derived from an EMBL/GenBank/DDBJ whole genome shotgun (WGS) entry which is preliminary data.</text>
</comment>
<dbReference type="VEuPathDB" id="FungiDB:CC1G_09946"/>
<dbReference type="GeneID" id="6017932"/>
<keyword evidence="3" id="KW-1185">Reference proteome</keyword>
<accession>A8PGQ2</accession>
<dbReference type="eggNOG" id="ENOG502STTN">
    <property type="taxonomic scope" value="Eukaryota"/>
</dbReference>
<dbReference type="HOGENOM" id="CLU_1230217_0_0_1"/>
<proteinExistence type="predicted"/>
<feature type="compositionally biased region" description="Polar residues" evidence="1">
    <location>
        <begin position="52"/>
        <end position="65"/>
    </location>
</feature>
<evidence type="ECO:0000313" key="3">
    <source>
        <dbReference type="Proteomes" id="UP000001861"/>
    </source>
</evidence>
<gene>
    <name evidence="2" type="ORF">CC1G_09946</name>
</gene>
<dbReference type="KEGG" id="cci:CC1G_09946"/>
<name>A8PGQ2_COPC7</name>
<evidence type="ECO:0000313" key="2">
    <source>
        <dbReference type="EMBL" id="EAU80549.2"/>
    </source>
</evidence>
<dbReference type="Proteomes" id="UP000001861">
    <property type="component" value="Unassembled WGS sequence"/>
</dbReference>
<dbReference type="EMBL" id="AACS02000005">
    <property type="protein sequence ID" value="EAU80549.2"/>
    <property type="molecule type" value="Genomic_DNA"/>
</dbReference>
<dbReference type="STRING" id="240176.A8PGQ2"/>
<dbReference type="InParanoid" id="A8PGQ2"/>
<feature type="region of interest" description="Disordered" evidence="1">
    <location>
        <begin position="38"/>
        <end position="65"/>
    </location>
</feature>